<reference evidence="1 2" key="1">
    <citation type="submission" date="2020-07" db="EMBL/GenBank/DDBJ databases">
        <title>Genomic Encyclopedia of Type Strains, Phase IV (KMG-IV): sequencing the most valuable type-strain genomes for metagenomic binning, comparative biology and taxonomic classification.</title>
        <authorList>
            <person name="Goeker M."/>
        </authorList>
    </citation>
    <scope>NUCLEOTIDE SEQUENCE [LARGE SCALE GENOMIC DNA]</scope>
    <source>
        <strain evidence="1 2">DSM 17721</strain>
    </source>
</reference>
<comment type="caution">
    <text evidence="1">The sequence shown here is derived from an EMBL/GenBank/DDBJ whole genome shotgun (WGS) entry which is preliminary data.</text>
</comment>
<keyword evidence="2" id="KW-1185">Reference proteome</keyword>
<sequence>MRKPAQADDADAAIVSTPAVKVVVLRKEALRPGPVFSLLSLFADSANAFAKISKTRPHGLKQFEIFRLRHWLNFPAKILNVASKTRPRPSGFLGAPRPNSTTL</sequence>
<evidence type="ECO:0000313" key="1">
    <source>
        <dbReference type="EMBL" id="MBA2882515.1"/>
    </source>
</evidence>
<protein>
    <submittedName>
        <fullName evidence="1">Uncharacterized protein</fullName>
    </submittedName>
</protein>
<proteinExistence type="predicted"/>
<dbReference type="RefSeq" id="WP_181552148.1">
    <property type="nucleotide sequence ID" value="NZ_JACDUS010000010.1"/>
</dbReference>
<dbReference type="AlphaFoldDB" id="A0A7W0HLN9"/>
<gene>
    <name evidence="1" type="ORF">HNR65_002867</name>
</gene>
<dbReference type="Proteomes" id="UP000525298">
    <property type="component" value="Unassembled WGS sequence"/>
</dbReference>
<accession>A0A7W0HLN9</accession>
<dbReference type="EMBL" id="JACDUS010000010">
    <property type="protein sequence ID" value="MBA2882515.1"/>
    <property type="molecule type" value="Genomic_DNA"/>
</dbReference>
<name>A0A7W0HLN9_9BACT</name>
<organism evidence="1 2">
    <name type="scientific">Desulfosalsimonas propionicica</name>
    <dbReference type="NCBI Taxonomy" id="332175"/>
    <lineage>
        <taxon>Bacteria</taxon>
        <taxon>Pseudomonadati</taxon>
        <taxon>Thermodesulfobacteriota</taxon>
        <taxon>Desulfobacteria</taxon>
        <taxon>Desulfobacterales</taxon>
        <taxon>Desulfosalsimonadaceae</taxon>
        <taxon>Desulfosalsimonas</taxon>
    </lineage>
</organism>
<evidence type="ECO:0000313" key="2">
    <source>
        <dbReference type="Proteomes" id="UP000525298"/>
    </source>
</evidence>